<comment type="caution">
    <text evidence="1">The sequence shown here is derived from an EMBL/GenBank/DDBJ whole genome shotgun (WGS) entry which is preliminary data.</text>
</comment>
<gene>
    <name evidence="1" type="ORF">IOK49_01835</name>
</gene>
<dbReference type="EMBL" id="JADEZV010000001">
    <property type="protein sequence ID" value="MBE9390826.1"/>
    <property type="molecule type" value="Genomic_DNA"/>
</dbReference>
<reference evidence="1" key="1">
    <citation type="submission" date="2020-10" db="EMBL/GenBank/DDBJ databases">
        <title>Fervidococcus fontis strain 3639Fd - the first crenarchaeon capable of growth on lipids.</title>
        <authorList>
            <person name="Kochetkova T.V."/>
            <person name="Elcheninov A.G."/>
            <person name="Toschakov S.V."/>
            <person name="Kublanov I.V."/>
        </authorList>
    </citation>
    <scope>NUCLEOTIDE SEQUENCE</scope>
    <source>
        <strain evidence="1">3639Fd</strain>
    </source>
</reference>
<sequence length="67" mass="7668">MKTRITVTVDWDVFEIIRGLSWRYGVAVPELVEKLFSEVANKAEIIEDQSSVAVVLRDSAIPVRKRH</sequence>
<dbReference type="RefSeq" id="WP_193803401.1">
    <property type="nucleotide sequence ID" value="NZ_JADEZV010000001.1"/>
</dbReference>
<dbReference type="Proteomes" id="UP000652307">
    <property type="component" value="Unassembled WGS sequence"/>
</dbReference>
<evidence type="ECO:0000313" key="1">
    <source>
        <dbReference type="EMBL" id="MBE9390826.1"/>
    </source>
</evidence>
<accession>A0A843ACJ9</accession>
<name>A0A843ACJ9_9CREN</name>
<organism evidence="1 2">
    <name type="scientific">Fervidicoccus fontis</name>
    <dbReference type="NCBI Taxonomy" id="683846"/>
    <lineage>
        <taxon>Archaea</taxon>
        <taxon>Thermoproteota</taxon>
        <taxon>Thermoprotei</taxon>
        <taxon>Fervidicoccales</taxon>
        <taxon>Fervidicoccaceae</taxon>
        <taxon>Fervidicoccus</taxon>
    </lineage>
</organism>
<evidence type="ECO:0000313" key="2">
    <source>
        <dbReference type="Proteomes" id="UP000652307"/>
    </source>
</evidence>
<protein>
    <submittedName>
        <fullName evidence="1">Uncharacterized protein</fullName>
    </submittedName>
</protein>
<dbReference type="AlphaFoldDB" id="A0A843ACJ9"/>
<proteinExistence type="predicted"/>